<keyword evidence="2" id="KW-1185">Reference proteome</keyword>
<dbReference type="SUPFAM" id="SSF49899">
    <property type="entry name" value="Concanavalin A-like lectins/glucanases"/>
    <property type="match status" value="1"/>
</dbReference>
<dbReference type="Pfam" id="PF13385">
    <property type="entry name" value="Laminin_G_3"/>
    <property type="match status" value="1"/>
</dbReference>
<dbReference type="EMBL" id="WHNY01000004">
    <property type="protein sequence ID" value="NOU62557.1"/>
    <property type="molecule type" value="Genomic_DNA"/>
</dbReference>
<proteinExistence type="predicted"/>
<evidence type="ECO:0000313" key="1">
    <source>
        <dbReference type="EMBL" id="NOU62557.1"/>
    </source>
</evidence>
<dbReference type="InterPro" id="IPR013320">
    <property type="entry name" value="ConA-like_dom_sf"/>
</dbReference>
<comment type="caution">
    <text evidence="1">The sequence shown here is derived from an EMBL/GenBank/DDBJ whole genome shotgun (WGS) entry which is preliminary data.</text>
</comment>
<protein>
    <submittedName>
        <fullName evidence="1">LamG domain-containing protein</fullName>
    </submittedName>
</protein>
<dbReference type="Proteomes" id="UP000653578">
    <property type="component" value="Unassembled WGS sequence"/>
</dbReference>
<reference evidence="1 2" key="1">
    <citation type="submission" date="2019-10" db="EMBL/GenBank/DDBJ databases">
        <title>Description of Paenibacillus humi sp. nov.</title>
        <authorList>
            <person name="Carlier A."/>
            <person name="Qi S."/>
        </authorList>
    </citation>
    <scope>NUCLEOTIDE SEQUENCE [LARGE SCALE GENOMIC DNA]</scope>
    <source>
        <strain evidence="1 2">LMG 31461</strain>
    </source>
</reference>
<sequence>MFLDSKLVVEHPALISFWDFQGEDDLAAQGPYAYRLEEMTEDIARPTDGVFGPKSLSIELGQWLRIPRSECPALNFHGYGVKMTIVAWIKRKSIESGHCQAVVGMWNETQRLRQYCLFLNLRIWDSAEQVCGHVSCSGGPTPGHPYCMTSAIGATPVRTDEWVQVAFTYDGCFSRVYLDGTLDARLAFNPFPYFHGIYDGGENGSDFTVGAVHRAGEMGNFFAGSLGGLAVYGDALSEKDLLALVP</sequence>
<name>A0ABX1X2F4_9BACL</name>
<organism evidence="1 2">
    <name type="scientific">Paenibacillus plantarum</name>
    <dbReference type="NCBI Taxonomy" id="2654975"/>
    <lineage>
        <taxon>Bacteria</taxon>
        <taxon>Bacillati</taxon>
        <taxon>Bacillota</taxon>
        <taxon>Bacilli</taxon>
        <taxon>Bacillales</taxon>
        <taxon>Paenibacillaceae</taxon>
        <taxon>Paenibacillus</taxon>
    </lineage>
</organism>
<evidence type="ECO:0000313" key="2">
    <source>
        <dbReference type="Proteomes" id="UP000653578"/>
    </source>
</evidence>
<dbReference type="Gene3D" id="2.60.120.200">
    <property type="match status" value="1"/>
</dbReference>
<gene>
    <name evidence="1" type="ORF">GC096_00665</name>
</gene>
<dbReference type="RefSeq" id="WP_171628375.1">
    <property type="nucleotide sequence ID" value="NZ_WHNY01000004.1"/>
</dbReference>
<accession>A0ABX1X2F4</accession>